<dbReference type="InterPro" id="IPR002938">
    <property type="entry name" value="FAD-bd"/>
</dbReference>
<dbReference type="NCBIfam" id="NF006593">
    <property type="entry name" value="PRK09126.1"/>
    <property type="match status" value="1"/>
</dbReference>
<comment type="similarity">
    <text evidence="3">Belongs to the UbiH/COQ6 family.</text>
</comment>
<dbReference type="NCBIfam" id="TIGR01988">
    <property type="entry name" value="Ubi-OHases"/>
    <property type="match status" value="1"/>
</dbReference>
<evidence type="ECO:0000256" key="2">
    <source>
        <dbReference type="ARBA" id="ARBA00004749"/>
    </source>
</evidence>
<keyword evidence="10" id="KW-1185">Reference proteome</keyword>
<proteinExistence type="inferred from homology"/>
<comment type="pathway">
    <text evidence="2">Cofactor biosynthesis; ubiquinone biosynthesis.</text>
</comment>
<dbReference type="GO" id="GO:0006744">
    <property type="term" value="P:ubiquinone biosynthetic process"/>
    <property type="evidence" value="ECO:0007669"/>
    <property type="project" value="UniProtKB-UniPathway"/>
</dbReference>
<dbReference type="GO" id="GO:0016705">
    <property type="term" value="F:oxidoreductase activity, acting on paired donors, with incorporation or reduction of molecular oxygen"/>
    <property type="evidence" value="ECO:0007669"/>
    <property type="project" value="InterPro"/>
</dbReference>
<dbReference type="SUPFAM" id="SSF51905">
    <property type="entry name" value="FAD/NAD(P)-binding domain"/>
    <property type="match status" value="1"/>
</dbReference>
<protein>
    <submittedName>
        <fullName evidence="9">5-demethoxyubiquinol-8 5-hydroxylase UbiM</fullName>
    </submittedName>
</protein>
<sequence length="388" mass="42878">MYDIVIIGAGPSGLAFACSLAGSGLSIALVDRKPREAIENPEDDGREIALTHHSINILKQLDVWSFIPSDAVSPLREARVLNGGSPFALRFGPPDKTGEALGRLVSNFQIRRALYRQLDVLNNVDFYSGCAISAMHRMTDRTDLDLEDGRKISARLLVGADSRFSWVRDQLGISAEIDRLGRGMLVTRMKHEGNHGGVATEWFDHHQTMAMLPLNNHRSSAVITLPMAESAKLGAMPEEEFAAEVARRYRHRLGAMQVDGPRCLYPLATTWSRQFVKPRAALIGDAAVGMHPVTAHGFNLGLQGQELLAQYVLAAHKKGRDIGSLATLRPYERRHQMNAMPIFRATNLIVKLFTDERPPAWVGRHAALRIASFAPGLRRRVSNMLLAD</sequence>
<reference evidence="9 10" key="1">
    <citation type="submission" date="2019-12" db="EMBL/GenBank/DDBJ databases">
        <title>Genomic-based taxomic classification of the family Erythrobacteraceae.</title>
        <authorList>
            <person name="Xu L."/>
        </authorList>
    </citation>
    <scope>NUCLEOTIDE SEQUENCE [LARGE SCALE GENOMIC DNA]</scope>
    <source>
        <strain evidence="9 10">LMG 29518</strain>
    </source>
</reference>
<evidence type="ECO:0000256" key="1">
    <source>
        <dbReference type="ARBA" id="ARBA00001974"/>
    </source>
</evidence>
<dbReference type="AlphaFoldDB" id="A0A6I4T2J1"/>
<dbReference type="Gene3D" id="3.50.50.60">
    <property type="entry name" value="FAD/NAD(P)-binding domain"/>
    <property type="match status" value="2"/>
</dbReference>
<dbReference type="EMBL" id="WTYT01000002">
    <property type="protein sequence ID" value="MXO65157.1"/>
    <property type="molecule type" value="Genomic_DNA"/>
</dbReference>
<evidence type="ECO:0000256" key="3">
    <source>
        <dbReference type="ARBA" id="ARBA00005349"/>
    </source>
</evidence>
<evidence type="ECO:0000256" key="5">
    <source>
        <dbReference type="ARBA" id="ARBA00022827"/>
    </source>
</evidence>
<dbReference type="GO" id="GO:0071949">
    <property type="term" value="F:FAD binding"/>
    <property type="evidence" value="ECO:0007669"/>
    <property type="project" value="InterPro"/>
</dbReference>
<comment type="caution">
    <text evidence="9">The sequence shown here is derived from an EMBL/GenBank/DDBJ whole genome shotgun (WGS) entry which is preliminary data.</text>
</comment>
<keyword evidence="6" id="KW-0560">Oxidoreductase</keyword>
<keyword evidence="5" id="KW-0274">FAD</keyword>
<evidence type="ECO:0000313" key="10">
    <source>
        <dbReference type="Proteomes" id="UP000438476"/>
    </source>
</evidence>
<evidence type="ECO:0000313" key="9">
    <source>
        <dbReference type="EMBL" id="MXO65157.1"/>
    </source>
</evidence>
<dbReference type="GO" id="GO:0004497">
    <property type="term" value="F:monooxygenase activity"/>
    <property type="evidence" value="ECO:0007669"/>
    <property type="project" value="UniProtKB-KW"/>
</dbReference>
<dbReference type="PRINTS" id="PR00420">
    <property type="entry name" value="RNGMNOXGNASE"/>
</dbReference>
<evidence type="ECO:0000256" key="4">
    <source>
        <dbReference type="ARBA" id="ARBA00022630"/>
    </source>
</evidence>
<organism evidence="9 10">
    <name type="scientific">Altericroceibacterium endophyticum</name>
    <dbReference type="NCBI Taxonomy" id="1808508"/>
    <lineage>
        <taxon>Bacteria</taxon>
        <taxon>Pseudomonadati</taxon>
        <taxon>Pseudomonadota</taxon>
        <taxon>Alphaproteobacteria</taxon>
        <taxon>Sphingomonadales</taxon>
        <taxon>Erythrobacteraceae</taxon>
        <taxon>Altericroceibacterium</taxon>
    </lineage>
</organism>
<evidence type="ECO:0000259" key="8">
    <source>
        <dbReference type="Pfam" id="PF01494"/>
    </source>
</evidence>
<dbReference type="OrthoDB" id="9796623at2"/>
<dbReference type="InterPro" id="IPR051205">
    <property type="entry name" value="UbiH/COQ6_monooxygenase"/>
</dbReference>
<dbReference type="PANTHER" id="PTHR43876:SF25">
    <property type="entry name" value="MONOOXYGENASE NMA2164"/>
    <property type="match status" value="1"/>
</dbReference>
<evidence type="ECO:0000256" key="7">
    <source>
        <dbReference type="ARBA" id="ARBA00023033"/>
    </source>
</evidence>
<feature type="domain" description="FAD-binding" evidence="8">
    <location>
        <begin position="2"/>
        <end position="320"/>
    </location>
</feature>
<keyword evidence="4" id="KW-0285">Flavoprotein</keyword>
<gene>
    <name evidence="9" type="primary">ubiM</name>
    <name evidence="9" type="ORF">GRI91_05270</name>
</gene>
<accession>A0A6I4T2J1</accession>
<dbReference type="Pfam" id="PF01494">
    <property type="entry name" value="FAD_binding_3"/>
    <property type="match status" value="1"/>
</dbReference>
<comment type="cofactor">
    <cofactor evidence="1">
        <name>FAD</name>
        <dbReference type="ChEBI" id="CHEBI:57692"/>
    </cofactor>
</comment>
<evidence type="ECO:0000256" key="6">
    <source>
        <dbReference type="ARBA" id="ARBA00023002"/>
    </source>
</evidence>
<keyword evidence="7" id="KW-0503">Monooxygenase</keyword>
<dbReference type="RefSeq" id="WP_160735585.1">
    <property type="nucleotide sequence ID" value="NZ_WTYT01000002.1"/>
</dbReference>
<name>A0A6I4T2J1_9SPHN</name>
<dbReference type="PANTHER" id="PTHR43876">
    <property type="entry name" value="UBIQUINONE BIOSYNTHESIS MONOOXYGENASE COQ6, MITOCHONDRIAL"/>
    <property type="match status" value="1"/>
</dbReference>
<dbReference type="InterPro" id="IPR010971">
    <property type="entry name" value="UbiH/COQ6"/>
</dbReference>
<dbReference type="InterPro" id="IPR036188">
    <property type="entry name" value="FAD/NAD-bd_sf"/>
</dbReference>
<dbReference type="Proteomes" id="UP000438476">
    <property type="component" value="Unassembled WGS sequence"/>
</dbReference>
<dbReference type="UniPathway" id="UPA00232"/>